<dbReference type="InterPro" id="IPR011990">
    <property type="entry name" value="TPR-like_helical_dom_sf"/>
</dbReference>
<evidence type="ECO:0000256" key="5">
    <source>
        <dbReference type="ARBA" id="ARBA00023237"/>
    </source>
</evidence>
<evidence type="ECO:0000313" key="11">
    <source>
        <dbReference type="Proteomes" id="UP000320533"/>
    </source>
</evidence>
<keyword evidence="5" id="KW-0998">Cell outer membrane</keyword>
<evidence type="ECO:0000256" key="6">
    <source>
        <dbReference type="SAM" id="SignalP"/>
    </source>
</evidence>
<comment type="similarity">
    <text evidence="2">Belongs to the SusD family.</text>
</comment>
<dbReference type="KEGG" id="bun:Bun01g_19030"/>
<evidence type="ECO:0000313" key="10">
    <source>
        <dbReference type="EMBL" id="GKH13723.1"/>
    </source>
</evidence>
<dbReference type="SUPFAM" id="SSF48452">
    <property type="entry name" value="TPR-like"/>
    <property type="match status" value="1"/>
</dbReference>
<dbReference type="Pfam" id="PF07980">
    <property type="entry name" value="SusD_RagB"/>
    <property type="match status" value="1"/>
</dbReference>
<sequence length="638" mass="72666">MKTLKNILCMTLLFGMSACIDLDLPPLNVIQNTDVFGSQNGINSYLARVYSGMPMEDFRYSPERGFFNGYVMTGMSVMDGEAICSNQGKGAQSENTKYWGDAYNSLRDINYFLETLPQYASNFHESDMNTWKGEMYFNRAFVYFALVKRYGGVPIVNEVLNYPGQSIEELKIPRSSEDAVYQQVKADLDMAYELLPETNELGRATKYAALALKSRAMLFAGSIAKYNEIELVDKNTGYQLCGIPATKATEYFKAAYDAAKMLEGHFSLYKKEWVADNKEAQYQNFVNMFFDDNSPENILIRQYLYPNSTHSYDCFSIPRQFMVGGYSSAVGPTLDFVEMFDGFPKDENGHIKTTENGKYMLYDNLTDLFKDAEPRLRATVILPGEQFKGEAVEMWRGIYIGPTDGGISPLIPEGTLAKYESTECKDLIVTSANGSEQTPYKLSNGEMMNPAGRSGCFYNDEASAISGFSVRKYLDPNLEASLVVLNRSAQSWIEFRYGEVLLNRAEAAMELAEAGQGESYKEDAYTCINVIRERAGATLLGNVAETTMEIVRTERRKELGFENKTWWDMKRWRTLDREQNNRIYRILMPFYADKAGKWFFDARYDEKNTRYTVDSRWYYLDIPVNIINSDGLVQNPGY</sequence>
<dbReference type="PROSITE" id="PS51257">
    <property type="entry name" value="PROKAR_LIPOPROTEIN"/>
    <property type="match status" value="1"/>
</dbReference>
<dbReference type="Gene3D" id="1.25.40.390">
    <property type="match status" value="1"/>
</dbReference>
<dbReference type="EMBL" id="BQNL01000001">
    <property type="protein sequence ID" value="GKH13723.1"/>
    <property type="molecule type" value="Genomic_DNA"/>
</dbReference>
<dbReference type="InterPro" id="IPR012944">
    <property type="entry name" value="SusD_RagB_dom"/>
</dbReference>
<dbReference type="InterPro" id="IPR033985">
    <property type="entry name" value="SusD-like_N"/>
</dbReference>
<dbReference type="Proteomes" id="UP001055048">
    <property type="component" value="Unassembled WGS sequence"/>
</dbReference>
<dbReference type="AlphaFoldDB" id="A0A4Y1VF42"/>
<dbReference type="Pfam" id="PF14322">
    <property type="entry name" value="SusD-like_3"/>
    <property type="match status" value="1"/>
</dbReference>
<reference evidence="9 11" key="1">
    <citation type="submission" date="2019-06" db="EMBL/GenBank/DDBJ databases">
        <title>Complete genome sequence of Bacteroides uniformis NBRC 113350.</title>
        <authorList>
            <person name="Miura T."/>
            <person name="Furukawa M."/>
            <person name="Shimamura M."/>
            <person name="Ohyama Y."/>
            <person name="Yamazoe A."/>
            <person name="Kawasaki H."/>
        </authorList>
    </citation>
    <scope>NUCLEOTIDE SEQUENCE [LARGE SCALE GENOMIC DNA]</scope>
    <source>
        <strain evidence="9 11">NBRC 113350</strain>
    </source>
</reference>
<reference evidence="10" key="2">
    <citation type="submission" date="2022-01" db="EMBL/GenBank/DDBJ databases">
        <title>Novel bile acid biosynthetic pathways are enriched in the microbiome of centenarians.</title>
        <authorList>
            <person name="Sato Y."/>
            <person name="Atarashi K."/>
            <person name="Plichta R.D."/>
            <person name="Arai Y."/>
            <person name="Sasajima S."/>
            <person name="Kearney M.S."/>
            <person name="Suda W."/>
            <person name="Takeshita K."/>
            <person name="Sasaki T."/>
            <person name="Okamoto S."/>
            <person name="Skelly N.A."/>
            <person name="Okamura Y."/>
            <person name="Vlamakis H."/>
            <person name="Li Y."/>
            <person name="Tanoue T."/>
            <person name="Takei H."/>
            <person name="Nittono H."/>
            <person name="Narushima S."/>
            <person name="Irie J."/>
            <person name="Itoh H."/>
            <person name="Moriya K."/>
            <person name="Sugiura Y."/>
            <person name="Suematsu M."/>
            <person name="Moritoki N."/>
            <person name="Shibata S."/>
            <person name="Littman R.D."/>
            <person name="Fischbach A.M."/>
            <person name="Uwamino Y."/>
            <person name="Inoue T."/>
            <person name="Honda A."/>
            <person name="Hattori M."/>
            <person name="Murai T."/>
            <person name="Xavier J.R."/>
            <person name="Hirose N."/>
            <person name="Honda K."/>
        </authorList>
    </citation>
    <scope>NUCLEOTIDE SEQUENCE</scope>
    <source>
        <strain evidence="10">CE91-St12</strain>
    </source>
</reference>
<evidence type="ECO:0000256" key="1">
    <source>
        <dbReference type="ARBA" id="ARBA00004442"/>
    </source>
</evidence>
<comment type="subcellular location">
    <subcellularLocation>
        <location evidence="1">Cell outer membrane</location>
    </subcellularLocation>
</comment>
<evidence type="ECO:0000256" key="2">
    <source>
        <dbReference type="ARBA" id="ARBA00006275"/>
    </source>
</evidence>
<feature type="domain" description="SusD-like N-terminal" evidence="8">
    <location>
        <begin position="36"/>
        <end position="218"/>
    </location>
</feature>
<organism evidence="9 11">
    <name type="scientific">Bacteroides uniformis</name>
    <dbReference type="NCBI Taxonomy" id="820"/>
    <lineage>
        <taxon>Bacteria</taxon>
        <taxon>Pseudomonadati</taxon>
        <taxon>Bacteroidota</taxon>
        <taxon>Bacteroidia</taxon>
        <taxon>Bacteroidales</taxon>
        <taxon>Bacteroidaceae</taxon>
        <taxon>Bacteroides</taxon>
    </lineage>
</organism>
<dbReference type="RefSeq" id="WP_057259227.1">
    <property type="nucleotide sequence ID" value="NZ_AP019724.1"/>
</dbReference>
<evidence type="ECO:0000256" key="4">
    <source>
        <dbReference type="ARBA" id="ARBA00023136"/>
    </source>
</evidence>
<dbReference type="EMBL" id="AP019724">
    <property type="protein sequence ID" value="BBK87533.1"/>
    <property type="molecule type" value="Genomic_DNA"/>
</dbReference>
<feature type="chain" id="PRO_5021199527" evidence="6">
    <location>
        <begin position="21"/>
        <end position="638"/>
    </location>
</feature>
<evidence type="ECO:0000259" key="7">
    <source>
        <dbReference type="Pfam" id="PF07980"/>
    </source>
</evidence>
<accession>A0A4Y1VF42</accession>
<dbReference type="Proteomes" id="UP000320533">
    <property type="component" value="Chromosome"/>
</dbReference>
<evidence type="ECO:0000313" key="9">
    <source>
        <dbReference type="EMBL" id="BBK87533.1"/>
    </source>
</evidence>
<feature type="domain" description="RagB/SusD" evidence="7">
    <location>
        <begin position="324"/>
        <end position="638"/>
    </location>
</feature>
<evidence type="ECO:0000256" key="3">
    <source>
        <dbReference type="ARBA" id="ARBA00022729"/>
    </source>
</evidence>
<proteinExistence type="inferred from homology"/>
<gene>
    <name evidence="9" type="ORF">Bun01g_19030</name>
    <name evidence="10" type="ORF">CE91St12_19330</name>
</gene>
<feature type="signal peptide" evidence="6">
    <location>
        <begin position="1"/>
        <end position="20"/>
    </location>
</feature>
<evidence type="ECO:0000259" key="8">
    <source>
        <dbReference type="Pfam" id="PF14322"/>
    </source>
</evidence>
<protein>
    <submittedName>
        <fullName evidence="9">Glycan metabolism protein RagB</fullName>
    </submittedName>
</protein>
<dbReference type="GO" id="GO:0009279">
    <property type="term" value="C:cell outer membrane"/>
    <property type="evidence" value="ECO:0007669"/>
    <property type="project" value="UniProtKB-SubCell"/>
</dbReference>
<keyword evidence="4" id="KW-0472">Membrane</keyword>
<name>A0A4Y1VF42_BACUN</name>
<keyword evidence="3 6" id="KW-0732">Signal</keyword>